<dbReference type="EMBL" id="UINC01163178">
    <property type="protein sequence ID" value="SVD63343.1"/>
    <property type="molecule type" value="Genomic_DNA"/>
</dbReference>
<name>A0A382WXB6_9ZZZZ</name>
<feature type="region of interest" description="Disordered" evidence="1">
    <location>
        <begin position="85"/>
        <end position="108"/>
    </location>
</feature>
<sequence length="108" mass="12639">MGQEPDPAKMPLDSSEFPEEVQVAFFMFSLLSDNWEGMSGSYMGKNWGPCIQLFELYEVEDKKTTLFFMKMYEAVLVTYRMEKAEEKRKQDERKSQQGGKTYTHNVRG</sequence>
<dbReference type="AlphaFoldDB" id="A0A382WXB6"/>
<feature type="compositionally biased region" description="Polar residues" evidence="1">
    <location>
        <begin position="96"/>
        <end position="108"/>
    </location>
</feature>
<evidence type="ECO:0000313" key="2">
    <source>
        <dbReference type="EMBL" id="SVD63343.1"/>
    </source>
</evidence>
<accession>A0A382WXB6</accession>
<evidence type="ECO:0000256" key="1">
    <source>
        <dbReference type="SAM" id="MobiDB-lite"/>
    </source>
</evidence>
<protein>
    <submittedName>
        <fullName evidence="2">Uncharacterized protein</fullName>
    </submittedName>
</protein>
<feature type="compositionally biased region" description="Basic and acidic residues" evidence="1">
    <location>
        <begin position="85"/>
        <end position="95"/>
    </location>
</feature>
<organism evidence="2">
    <name type="scientific">marine metagenome</name>
    <dbReference type="NCBI Taxonomy" id="408172"/>
    <lineage>
        <taxon>unclassified sequences</taxon>
        <taxon>metagenomes</taxon>
        <taxon>ecological metagenomes</taxon>
    </lineage>
</organism>
<gene>
    <name evidence="2" type="ORF">METZ01_LOCUS416197</name>
</gene>
<proteinExistence type="predicted"/>
<reference evidence="2" key="1">
    <citation type="submission" date="2018-05" db="EMBL/GenBank/DDBJ databases">
        <authorList>
            <person name="Lanie J.A."/>
            <person name="Ng W.-L."/>
            <person name="Kazmierczak K.M."/>
            <person name="Andrzejewski T.M."/>
            <person name="Davidsen T.M."/>
            <person name="Wayne K.J."/>
            <person name="Tettelin H."/>
            <person name="Glass J.I."/>
            <person name="Rusch D."/>
            <person name="Podicherti R."/>
            <person name="Tsui H.-C.T."/>
            <person name="Winkler M.E."/>
        </authorList>
    </citation>
    <scope>NUCLEOTIDE SEQUENCE</scope>
</reference>